<accession>A0A1I2FGB1</accession>
<keyword evidence="2" id="KW-0812">Transmembrane</keyword>
<evidence type="ECO:0000256" key="1">
    <source>
        <dbReference type="SAM" id="MobiDB-lite"/>
    </source>
</evidence>
<evidence type="ECO:0008006" key="5">
    <source>
        <dbReference type="Google" id="ProtNLM"/>
    </source>
</evidence>
<dbReference type="NCBIfam" id="NF033634">
    <property type="entry name" value="SLATT_1"/>
    <property type="match status" value="1"/>
</dbReference>
<gene>
    <name evidence="3" type="ORF">SAMN02787118_103441</name>
</gene>
<organism evidence="3 4">
    <name type="scientific">Streptomyces mirabilis</name>
    <dbReference type="NCBI Taxonomy" id="68239"/>
    <lineage>
        <taxon>Bacteria</taxon>
        <taxon>Bacillati</taxon>
        <taxon>Actinomycetota</taxon>
        <taxon>Actinomycetes</taxon>
        <taxon>Kitasatosporales</taxon>
        <taxon>Streptomycetaceae</taxon>
        <taxon>Streptomyces</taxon>
    </lineage>
</organism>
<name>A0A1I2FGB1_9ACTN</name>
<evidence type="ECO:0000313" key="4">
    <source>
        <dbReference type="Proteomes" id="UP000181942"/>
    </source>
</evidence>
<dbReference type="InterPro" id="IPR025325">
    <property type="entry name" value="DUF4231"/>
</dbReference>
<feature type="compositionally biased region" description="Basic and acidic residues" evidence="1">
    <location>
        <begin position="139"/>
        <end position="150"/>
    </location>
</feature>
<feature type="transmembrane region" description="Helical" evidence="2">
    <location>
        <begin position="50"/>
        <end position="81"/>
    </location>
</feature>
<feature type="region of interest" description="Disordered" evidence="1">
    <location>
        <begin position="139"/>
        <end position="163"/>
    </location>
</feature>
<reference evidence="3 4" key="1">
    <citation type="submission" date="2016-10" db="EMBL/GenBank/DDBJ databases">
        <authorList>
            <person name="de Groot N.N."/>
        </authorList>
    </citation>
    <scope>NUCLEOTIDE SEQUENCE [LARGE SCALE GENOMIC DNA]</scope>
    <source>
        <strain evidence="3 4">OK461</strain>
    </source>
</reference>
<sequence length="163" mass="17434">MTGGAGEASFWWTELRGADGAELPPNVRERMTWYEWHKRRQRLGHYLSEAVLLLLSASIPACAAAGASVTVTGILGALVVVSAGLRQLFRWGENWVRTNSMLMALQGELVNWSCGSAPYDGADSSAVLASRTEELVRSEAGEWAETRRSAPEAPVAGSPASSG</sequence>
<evidence type="ECO:0000313" key="3">
    <source>
        <dbReference type="EMBL" id="SFF04033.1"/>
    </source>
</evidence>
<proteinExistence type="predicted"/>
<keyword evidence="2" id="KW-1133">Transmembrane helix</keyword>
<dbReference type="Pfam" id="PF14015">
    <property type="entry name" value="DUF4231"/>
    <property type="match status" value="1"/>
</dbReference>
<dbReference type="RefSeq" id="WP_218171471.1">
    <property type="nucleotide sequence ID" value="NZ_FONR01000003.1"/>
</dbReference>
<dbReference type="AlphaFoldDB" id="A0A1I2FGB1"/>
<dbReference type="EMBL" id="FONR01000003">
    <property type="protein sequence ID" value="SFF04033.1"/>
    <property type="molecule type" value="Genomic_DNA"/>
</dbReference>
<evidence type="ECO:0000256" key="2">
    <source>
        <dbReference type="SAM" id="Phobius"/>
    </source>
</evidence>
<dbReference type="Proteomes" id="UP000181942">
    <property type="component" value="Unassembled WGS sequence"/>
</dbReference>
<keyword evidence="2" id="KW-0472">Membrane</keyword>
<protein>
    <recommendedName>
        <fullName evidence="5">SMODS and SLOG-associating 2TM effector domain-containing protein</fullName>
    </recommendedName>
</protein>